<reference evidence="2" key="1">
    <citation type="submission" date="2023-05" db="EMBL/GenBank/DDBJ databases">
        <title>High-quality long-read genome of Scophthalmus maximus.</title>
        <authorList>
            <person name="Lien S."/>
            <person name="Martinez P."/>
        </authorList>
    </citation>
    <scope>NUCLEOTIDE SEQUENCE [LARGE SCALE GENOMIC DNA]</scope>
</reference>
<organism evidence="2 3">
    <name type="scientific">Scophthalmus maximus</name>
    <name type="common">Turbot</name>
    <name type="synonym">Psetta maxima</name>
    <dbReference type="NCBI Taxonomy" id="52904"/>
    <lineage>
        <taxon>Eukaryota</taxon>
        <taxon>Metazoa</taxon>
        <taxon>Chordata</taxon>
        <taxon>Craniata</taxon>
        <taxon>Vertebrata</taxon>
        <taxon>Euteleostomi</taxon>
        <taxon>Actinopterygii</taxon>
        <taxon>Neopterygii</taxon>
        <taxon>Teleostei</taxon>
        <taxon>Neoteleostei</taxon>
        <taxon>Acanthomorphata</taxon>
        <taxon>Carangaria</taxon>
        <taxon>Pleuronectiformes</taxon>
        <taxon>Pleuronectoidei</taxon>
        <taxon>Scophthalmidae</taxon>
        <taxon>Scophthalmus</taxon>
    </lineage>
</organism>
<evidence type="ECO:0000256" key="1">
    <source>
        <dbReference type="SAM" id="SignalP"/>
    </source>
</evidence>
<dbReference type="Pfam" id="PF04711">
    <property type="entry name" value="ApoA-II"/>
    <property type="match status" value="1"/>
</dbReference>
<dbReference type="Proteomes" id="UP000694558">
    <property type="component" value="Chromosome 16"/>
</dbReference>
<proteinExistence type="predicted"/>
<evidence type="ECO:0000313" key="2">
    <source>
        <dbReference type="Ensembl" id="ENSSMAP00000065801.1"/>
    </source>
</evidence>
<protein>
    <submittedName>
        <fullName evidence="2">Antifreeze protein type IV</fullName>
    </submittedName>
</protein>
<evidence type="ECO:0000313" key="3">
    <source>
        <dbReference type="Proteomes" id="UP000694558"/>
    </source>
</evidence>
<dbReference type="Gene3D" id="6.10.250.100">
    <property type="match status" value="1"/>
</dbReference>
<dbReference type="GeneTree" id="ENSGT00760000119652"/>
<keyword evidence="1" id="KW-0732">Signal</keyword>
<dbReference type="GO" id="GO:0008289">
    <property type="term" value="F:lipid binding"/>
    <property type="evidence" value="ECO:0007669"/>
    <property type="project" value="InterPro"/>
</dbReference>
<dbReference type="GO" id="GO:0006869">
    <property type="term" value="P:lipid transport"/>
    <property type="evidence" value="ECO:0007669"/>
    <property type="project" value="InterPro"/>
</dbReference>
<dbReference type="SUPFAM" id="SSF58113">
    <property type="entry name" value="Apolipoprotein A-I"/>
    <property type="match status" value="1"/>
</dbReference>
<dbReference type="GO" id="GO:0042157">
    <property type="term" value="P:lipoprotein metabolic process"/>
    <property type="evidence" value="ECO:0007669"/>
    <property type="project" value="InterPro"/>
</dbReference>
<feature type="signal peptide" evidence="1">
    <location>
        <begin position="1"/>
        <end position="21"/>
    </location>
</feature>
<dbReference type="InterPro" id="IPR006801">
    <property type="entry name" value="ApoA-II"/>
</dbReference>
<dbReference type="AlphaFoldDB" id="A0A8D3E1Z2"/>
<reference evidence="2" key="2">
    <citation type="submission" date="2025-08" db="UniProtKB">
        <authorList>
            <consortium name="Ensembl"/>
        </authorList>
    </citation>
    <scope>IDENTIFICATION</scope>
</reference>
<sequence length="143" mass="15824">MKFSLVAALVVFECASAGSEAGSLVKRDVQAEVDKITKLIRDMSATFTRETQDIVEKVKALEVTNSAQTYMEASKAQIQPLVDKVQAEATRMQEQLKPFLANIEDQLKPLGDNVNVHVKPLTDMMASFFQQVVDQTKALLPPQ</sequence>
<gene>
    <name evidence="2" type="primary">LOC118285529</name>
</gene>
<dbReference type="Ensembl" id="ENSSMAT00000080279.1">
    <property type="protein sequence ID" value="ENSSMAP00000065801.1"/>
    <property type="gene ID" value="ENSSMAG00000032387.1"/>
</dbReference>
<name>A0A8D3E1Z2_SCOMX</name>
<accession>A0A8D3E1Z2</accession>
<feature type="chain" id="PRO_5034073903" evidence="1">
    <location>
        <begin position="22"/>
        <end position="143"/>
    </location>
</feature>
<dbReference type="GO" id="GO:0005576">
    <property type="term" value="C:extracellular region"/>
    <property type="evidence" value="ECO:0007669"/>
    <property type="project" value="InterPro"/>
</dbReference>